<feature type="transmembrane region" description="Helical" evidence="10">
    <location>
        <begin position="363"/>
        <end position="384"/>
    </location>
</feature>
<dbReference type="RefSeq" id="WP_073290335.1">
    <property type="nucleotide sequence ID" value="NZ_FRCP01000021.1"/>
</dbReference>
<dbReference type="InterPro" id="IPR045070">
    <property type="entry name" value="MATE_MepA-like"/>
</dbReference>
<evidence type="ECO:0000256" key="7">
    <source>
        <dbReference type="ARBA" id="ARBA00022989"/>
    </source>
</evidence>
<keyword evidence="8 10" id="KW-0472">Membrane</keyword>
<reference evidence="11 12" key="1">
    <citation type="submission" date="2016-11" db="EMBL/GenBank/DDBJ databases">
        <authorList>
            <person name="Jaros S."/>
            <person name="Januszkiewicz K."/>
            <person name="Wedrychowicz H."/>
        </authorList>
    </citation>
    <scope>NUCLEOTIDE SEQUENCE [LARGE SCALE GENOMIC DNA]</scope>
    <source>
        <strain evidence="11 12">DSM 15930</strain>
    </source>
</reference>
<dbReference type="InterPro" id="IPR051327">
    <property type="entry name" value="MATE_MepA_subfamily"/>
</dbReference>
<feature type="transmembrane region" description="Helical" evidence="10">
    <location>
        <begin position="21"/>
        <end position="43"/>
    </location>
</feature>
<feature type="transmembrane region" description="Helical" evidence="10">
    <location>
        <begin position="239"/>
        <end position="263"/>
    </location>
</feature>
<feature type="transmembrane region" description="Helical" evidence="10">
    <location>
        <begin position="196"/>
        <end position="218"/>
    </location>
</feature>
<evidence type="ECO:0000256" key="1">
    <source>
        <dbReference type="ARBA" id="ARBA00004651"/>
    </source>
</evidence>
<feature type="transmembrane region" description="Helical" evidence="10">
    <location>
        <begin position="396"/>
        <end position="416"/>
    </location>
</feature>
<keyword evidence="9" id="KW-0046">Antibiotic resistance</keyword>
<dbReference type="PANTHER" id="PTHR43823:SF3">
    <property type="entry name" value="MULTIDRUG EXPORT PROTEIN MEPA"/>
    <property type="match status" value="1"/>
</dbReference>
<sequence length="457" mass="48901">MKQSNENILGTAPIGKLLVKYSVPAIIGMLVNMLYNVVDRIYIGQIPNVGGLAITGVGITMPITNIITGIGMLVGIGTSASISLALGKGDKRKAEKTLNNGFLLIVIASLLVATLGTLLAPSIVHLFGGSDRTTPFALLYLRPLLIGTICNLCAFGLNHSISSDGSPRVGMFTMIIGATVNIILDPILIFGLDMGIQGAAVATVASQFVAACWVLFYFTKGKKSSIKIKRSELHLHNQTTRGILMIGLAPFCMQLAGSLVQVVSNKALFASGGDMAIGAMAVITSICSIFIIPIFGLNQGAQPIIGYNYGSGRYNRAKKTYLVGLFWCTIILVISTLVIQFIPETLIKMFNNDPELTEIALNGIRVYLIALPIIGVQMATSNYFQAVGKPMKAMIIGLTRQVIFLIPAFIIFSRLWGIKGVWIAGPICDSLAACLSLGVIIHEFKLLDNKSIPDHEV</sequence>
<feature type="transmembrane region" description="Helical" evidence="10">
    <location>
        <begin position="63"/>
        <end position="86"/>
    </location>
</feature>
<dbReference type="InterPro" id="IPR048279">
    <property type="entry name" value="MdtK-like"/>
</dbReference>
<keyword evidence="7 10" id="KW-1133">Transmembrane helix</keyword>
<dbReference type="Pfam" id="PF01554">
    <property type="entry name" value="MatE"/>
    <property type="match status" value="2"/>
</dbReference>
<evidence type="ECO:0000256" key="5">
    <source>
        <dbReference type="ARBA" id="ARBA00022475"/>
    </source>
</evidence>
<dbReference type="GO" id="GO:0005886">
    <property type="term" value="C:plasma membrane"/>
    <property type="evidence" value="ECO:0007669"/>
    <property type="project" value="UniProtKB-SubCell"/>
</dbReference>
<dbReference type="Proteomes" id="UP000184038">
    <property type="component" value="Unassembled WGS sequence"/>
</dbReference>
<evidence type="ECO:0000313" key="12">
    <source>
        <dbReference type="Proteomes" id="UP000184038"/>
    </source>
</evidence>
<name>A0A1M7MHY8_9FIRM</name>
<dbReference type="OrthoDB" id="9811110at2"/>
<feature type="transmembrane region" description="Helical" evidence="10">
    <location>
        <begin position="321"/>
        <end position="343"/>
    </location>
</feature>
<feature type="transmembrane region" description="Helical" evidence="10">
    <location>
        <begin position="136"/>
        <end position="157"/>
    </location>
</feature>
<gene>
    <name evidence="11" type="ORF">SAMN02746066_03827</name>
</gene>
<evidence type="ECO:0000256" key="4">
    <source>
        <dbReference type="ARBA" id="ARBA00022448"/>
    </source>
</evidence>
<dbReference type="InterPro" id="IPR002528">
    <property type="entry name" value="MATE_fam"/>
</dbReference>
<accession>A0A1M7MHY8</accession>
<protein>
    <recommendedName>
        <fullName evidence="3">Multidrug export protein MepA</fullName>
    </recommendedName>
</protein>
<evidence type="ECO:0000256" key="6">
    <source>
        <dbReference type="ARBA" id="ARBA00022692"/>
    </source>
</evidence>
<proteinExistence type="inferred from homology"/>
<keyword evidence="5" id="KW-1003">Cell membrane</keyword>
<evidence type="ECO:0000256" key="10">
    <source>
        <dbReference type="SAM" id="Phobius"/>
    </source>
</evidence>
<dbReference type="GO" id="GO:0046677">
    <property type="term" value="P:response to antibiotic"/>
    <property type="evidence" value="ECO:0007669"/>
    <property type="project" value="UniProtKB-KW"/>
</dbReference>
<keyword evidence="4" id="KW-0813">Transport</keyword>
<feature type="transmembrane region" description="Helical" evidence="10">
    <location>
        <begin position="169"/>
        <end position="190"/>
    </location>
</feature>
<dbReference type="NCBIfam" id="TIGR00797">
    <property type="entry name" value="matE"/>
    <property type="match status" value="1"/>
</dbReference>
<organism evidence="11 12">
    <name type="scientific">Anaerosporobacter mobilis DSM 15930</name>
    <dbReference type="NCBI Taxonomy" id="1120996"/>
    <lineage>
        <taxon>Bacteria</taxon>
        <taxon>Bacillati</taxon>
        <taxon>Bacillota</taxon>
        <taxon>Clostridia</taxon>
        <taxon>Lachnospirales</taxon>
        <taxon>Lachnospiraceae</taxon>
        <taxon>Anaerosporobacter</taxon>
    </lineage>
</organism>
<evidence type="ECO:0000256" key="3">
    <source>
        <dbReference type="ARBA" id="ARBA00022106"/>
    </source>
</evidence>
<keyword evidence="12" id="KW-1185">Reference proteome</keyword>
<comment type="similarity">
    <text evidence="2">Belongs to the multi antimicrobial extrusion (MATE) (TC 2.A.66.1) family. MepA subfamily.</text>
</comment>
<dbReference type="PANTHER" id="PTHR43823">
    <property type="entry name" value="SPORULATION PROTEIN YKVU"/>
    <property type="match status" value="1"/>
</dbReference>
<feature type="transmembrane region" description="Helical" evidence="10">
    <location>
        <begin position="98"/>
        <end position="124"/>
    </location>
</feature>
<comment type="subcellular location">
    <subcellularLocation>
        <location evidence="1">Cell membrane</location>
        <topology evidence="1">Multi-pass membrane protein</topology>
    </subcellularLocation>
</comment>
<dbReference type="GO" id="GO:0015297">
    <property type="term" value="F:antiporter activity"/>
    <property type="evidence" value="ECO:0007669"/>
    <property type="project" value="InterPro"/>
</dbReference>
<evidence type="ECO:0000256" key="8">
    <source>
        <dbReference type="ARBA" id="ARBA00023136"/>
    </source>
</evidence>
<dbReference type="EMBL" id="FRCP01000021">
    <property type="protein sequence ID" value="SHM90441.1"/>
    <property type="molecule type" value="Genomic_DNA"/>
</dbReference>
<dbReference type="STRING" id="1120996.SAMN02746066_03827"/>
<keyword evidence="6 10" id="KW-0812">Transmembrane</keyword>
<evidence type="ECO:0000256" key="2">
    <source>
        <dbReference type="ARBA" id="ARBA00008417"/>
    </source>
</evidence>
<evidence type="ECO:0000313" key="11">
    <source>
        <dbReference type="EMBL" id="SHM90441.1"/>
    </source>
</evidence>
<feature type="transmembrane region" description="Helical" evidence="10">
    <location>
        <begin position="275"/>
        <end position="297"/>
    </location>
</feature>
<feature type="transmembrane region" description="Helical" evidence="10">
    <location>
        <begin position="422"/>
        <end position="441"/>
    </location>
</feature>
<dbReference type="PIRSF" id="PIRSF006603">
    <property type="entry name" value="DinF"/>
    <property type="match status" value="1"/>
</dbReference>
<dbReference type="GO" id="GO:0042910">
    <property type="term" value="F:xenobiotic transmembrane transporter activity"/>
    <property type="evidence" value="ECO:0007669"/>
    <property type="project" value="InterPro"/>
</dbReference>
<evidence type="ECO:0000256" key="9">
    <source>
        <dbReference type="ARBA" id="ARBA00023251"/>
    </source>
</evidence>
<dbReference type="CDD" id="cd13143">
    <property type="entry name" value="MATE_MepA_like"/>
    <property type="match status" value="1"/>
</dbReference>
<dbReference type="AlphaFoldDB" id="A0A1M7MHY8"/>